<evidence type="ECO:0000256" key="1">
    <source>
        <dbReference type="ARBA" id="ARBA00006018"/>
    </source>
</evidence>
<proteinExistence type="inferred from homology"/>
<feature type="compositionally biased region" description="Gly residues" evidence="2">
    <location>
        <begin position="1"/>
        <end position="16"/>
    </location>
</feature>
<dbReference type="Pfam" id="PF01455">
    <property type="entry name" value="HupF_HypC"/>
    <property type="match status" value="1"/>
</dbReference>
<comment type="similarity">
    <text evidence="1">Belongs to the HupF/HypC family.</text>
</comment>
<evidence type="ECO:0000313" key="3">
    <source>
        <dbReference type="EMBL" id="TDC85116.1"/>
    </source>
</evidence>
<reference evidence="3 4" key="1">
    <citation type="submission" date="2019-03" db="EMBL/GenBank/DDBJ databases">
        <title>Draft genome sequences of novel Actinobacteria.</title>
        <authorList>
            <person name="Sahin N."/>
            <person name="Ay H."/>
            <person name="Saygin H."/>
        </authorList>
    </citation>
    <scope>NUCLEOTIDE SEQUENCE [LARGE SCALE GENOMIC DNA]</scope>
    <source>
        <strain evidence="3 4">KC310</strain>
    </source>
</reference>
<dbReference type="SUPFAM" id="SSF159127">
    <property type="entry name" value="HupF/HypC-like"/>
    <property type="match status" value="1"/>
</dbReference>
<protein>
    <submittedName>
        <fullName evidence="3">Hydrogenase assembly protein HupF</fullName>
    </submittedName>
</protein>
<gene>
    <name evidence="3" type="ORF">E1292_49015</name>
</gene>
<evidence type="ECO:0000313" key="4">
    <source>
        <dbReference type="Proteomes" id="UP000295258"/>
    </source>
</evidence>
<sequence length="89" mass="8412">MGAGARVPGVGGGQVTGDGEAAPSCDSCVTCGDVAARVRVVGLLPDGLALAGTGAGTEEISVALVEARVGDTVLVHAGEAIAVVERAGA</sequence>
<dbReference type="InterPro" id="IPR001109">
    <property type="entry name" value="Hydrogenase_HupF/HypC"/>
</dbReference>
<dbReference type="EMBL" id="SMKO01000322">
    <property type="protein sequence ID" value="TDC85116.1"/>
    <property type="molecule type" value="Genomic_DNA"/>
</dbReference>
<dbReference type="Gene3D" id="2.30.30.140">
    <property type="match status" value="1"/>
</dbReference>
<dbReference type="AlphaFoldDB" id="A0A4R4U6C0"/>
<organism evidence="3 4">
    <name type="scientific">Nonomuraea deserti</name>
    <dbReference type="NCBI Taxonomy" id="1848322"/>
    <lineage>
        <taxon>Bacteria</taxon>
        <taxon>Bacillati</taxon>
        <taxon>Actinomycetota</taxon>
        <taxon>Actinomycetes</taxon>
        <taxon>Streptosporangiales</taxon>
        <taxon>Streptosporangiaceae</taxon>
        <taxon>Nonomuraea</taxon>
    </lineage>
</organism>
<evidence type="ECO:0000256" key="2">
    <source>
        <dbReference type="SAM" id="MobiDB-lite"/>
    </source>
</evidence>
<comment type="caution">
    <text evidence="3">The sequence shown here is derived from an EMBL/GenBank/DDBJ whole genome shotgun (WGS) entry which is preliminary data.</text>
</comment>
<accession>A0A4R4U6C0</accession>
<feature type="region of interest" description="Disordered" evidence="2">
    <location>
        <begin position="1"/>
        <end position="23"/>
    </location>
</feature>
<dbReference type="Proteomes" id="UP000295258">
    <property type="component" value="Unassembled WGS sequence"/>
</dbReference>
<keyword evidence="4" id="KW-1185">Reference proteome</keyword>
<name>A0A4R4U6C0_9ACTN</name>